<evidence type="ECO:0000313" key="3">
    <source>
        <dbReference type="Proteomes" id="UP000264541"/>
    </source>
</evidence>
<feature type="transmembrane region" description="Helical" evidence="1">
    <location>
        <begin position="31"/>
        <end position="51"/>
    </location>
</feature>
<dbReference type="OrthoDB" id="2381602at2"/>
<organism evidence="2 3">
    <name type="scientific">Peribacillus saganii</name>
    <dbReference type="NCBI Taxonomy" id="2303992"/>
    <lineage>
        <taxon>Bacteria</taxon>
        <taxon>Bacillati</taxon>
        <taxon>Bacillota</taxon>
        <taxon>Bacilli</taxon>
        <taxon>Bacillales</taxon>
        <taxon>Bacillaceae</taxon>
        <taxon>Peribacillus</taxon>
    </lineage>
</organism>
<sequence>MKNEKGPLSWLARLRGSQNGEADKKKKASMYSYALIVLVAGLGIMMVSNVIGDRQGEQSSEAIPAISETAGEAEDIPAFGKKNTSAGNSIKDYERGLENQMKDALEAINGVDDVTVVINVDASEKKVFEKNRVTQKQVTDETDQDGGKRVVEDSSTDEQLVIIRSGEKEVPLVLETKKPKIRGVLVVAKGAGNIQVKKWIIESVQRSLDVPSHRIAVMPKK</sequence>
<name>A0A372LPB4_9BACI</name>
<keyword evidence="1" id="KW-0472">Membrane</keyword>
<evidence type="ECO:0000313" key="2">
    <source>
        <dbReference type="EMBL" id="RFU69790.1"/>
    </source>
</evidence>
<keyword evidence="3" id="KW-1185">Reference proteome</keyword>
<keyword evidence="1" id="KW-1133">Transmembrane helix</keyword>
<keyword evidence="1" id="KW-0812">Transmembrane</keyword>
<protein>
    <submittedName>
        <fullName evidence="2">Stage III sporulation protein AG</fullName>
    </submittedName>
</protein>
<evidence type="ECO:0000256" key="1">
    <source>
        <dbReference type="SAM" id="Phobius"/>
    </source>
</evidence>
<dbReference type="EMBL" id="QVTE01000021">
    <property type="protein sequence ID" value="RFU69790.1"/>
    <property type="molecule type" value="Genomic_DNA"/>
</dbReference>
<dbReference type="AlphaFoldDB" id="A0A372LPB4"/>
<dbReference type="Proteomes" id="UP000264541">
    <property type="component" value="Unassembled WGS sequence"/>
</dbReference>
<reference evidence="2 3" key="1">
    <citation type="submission" date="2018-08" db="EMBL/GenBank/DDBJ databases">
        <title>Bacillus chawlae sp. nov., Bacillus glennii sp. nov., and Bacillus saganii sp. nov. Isolated from the Vehicle Assembly Building at Kennedy Space Center where the Viking Spacecraft were Assembled.</title>
        <authorList>
            <person name="Seuylemezian A."/>
            <person name="Vaishampayan P."/>
        </authorList>
    </citation>
    <scope>NUCLEOTIDE SEQUENCE [LARGE SCALE GENOMIC DNA]</scope>
    <source>
        <strain evidence="2 3">V47-23a</strain>
    </source>
</reference>
<proteinExistence type="predicted"/>
<gene>
    <name evidence="2" type="primary">spoIIIAG</name>
    <name evidence="2" type="ORF">D0469_08765</name>
</gene>
<dbReference type="NCBIfam" id="TIGR02830">
    <property type="entry name" value="spore_III_AG"/>
    <property type="match status" value="1"/>
</dbReference>
<accession>A0A372LPB4</accession>
<comment type="caution">
    <text evidence="2">The sequence shown here is derived from an EMBL/GenBank/DDBJ whole genome shotgun (WGS) entry which is preliminary data.</text>
</comment>
<dbReference type="RefSeq" id="WP_117326366.1">
    <property type="nucleotide sequence ID" value="NZ_QVTE01000021.1"/>
</dbReference>
<dbReference type="InterPro" id="IPR014195">
    <property type="entry name" value="Spore_III_AG"/>
</dbReference>